<keyword evidence="3 5" id="KW-0067">ATP-binding</keyword>
<accession>A0A1G6M3U1</accession>
<dbReference type="GO" id="GO:0016887">
    <property type="term" value="F:ATP hydrolysis activity"/>
    <property type="evidence" value="ECO:0007669"/>
    <property type="project" value="InterPro"/>
</dbReference>
<dbReference type="CDD" id="cd03230">
    <property type="entry name" value="ABC_DR_subfamily_A"/>
    <property type="match status" value="1"/>
</dbReference>
<keyword evidence="2" id="KW-0547">Nucleotide-binding</keyword>
<dbReference type="PROSITE" id="PS50893">
    <property type="entry name" value="ABC_TRANSPORTER_2"/>
    <property type="match status" value="1"/>
</dbReference>
<evidence type="ECO:0000256" key="2">
    <source>
        <dbReference type="ARBA" id="ARBA00022741"/>
    </source>
</evidence>
<name>A0A1G6M3U1_9BACI</name>
<dbReference type="SMART" id="SM00382">
    <property type="entry name" value="AAA"/>
    <property type="match status" value="1"/>
</dbReference>
<dbReference type="OrthoDB" id="9804819at2"/>
<dbReference type="Proteomes" id="UP000242949">
    <property type="component" value="Unassembled WGS sequence"/>
</dbReference>
<evidence type="ECO:0000313" key="6">
    <source>
        <dbReference type="Proteomes" id="UP000242949"/>
    </source>
</evidence>
<dbReference type="Pfam" id="PF00005">
    <property type="entry name" value="ABC_tran"/>
    <property type="match status" value="1"/>
</dbReference>
<proteinExistence type="predicted"/>
<dbReference type="InterPro" id="IPR003439">
    <property type="entry name" value="ABC_transporter-like_ATP-bd"/>
</dbReference>
<sequence>MGIECVGVSKSIKKHSIISDVSFKFHNGIIYGLSGENASGKTTIMRLLSGIDSPSQGQILINEFNIFMNKKDALKHVGVHIEYARLYPFMTGRQNLDCFLNKKEKDNPDFELLIKDFGLTESINKKVSSYSLGMKQKLSLIIALMRGTNCLLLDEPTNGLDDKSISVFKKVICKYAKHYKTTILIATHEIQDLQDIFDYIFKIEDGVLNSSSKK</sequence>
<evidence type="ECO:0000256" key="1">
    <source>
        <dbReference type="ARBA" id="ARBA00022448"/>
    </source>
</evidence>
<dbReference type="STRING" id="1612202.SAMN05421734_11020"/>
<evidence type="ECO:0000259" key="4">
    <source>
        <dbReference type="PROSITE" id="PS50893"/>
    </source>
</evidence>
<dbReference type="EMBL" id="FMYI01000010">
    <property type="protein sequence ID" value="SDC50027.1"/>
    <property type="molecule type" value="Genomic_DNA"/>
</dbReference>
<protein>
    <submittedName>
        <fullName evidence="5">ABC-2 type transport system ATP-binding protein</fullName>
    </submittedName>
</protein>
<dbReference type="InterPro" id="IPR027417">
    <property type="entry name" value="P-loop_NTPase"/>
</dbReference>
<dbReference type="Gene3D" id="3.40.50.300">
    <property type="entry name" value="P-loop containing nucleotide triphosphate hydrolases"/>
    <property type="match status" value="1"/>
</dbReference>
<organism evidence="5 6">
    <name type="scientific">Pelagirhabdus alkalitolerans</name>
    <dbReference type="NCBI Taxonomy" id="1612202"/>
    <lineage>
        <taxon>Bacteria</taxon>
        <taxon>Bacillati</taxon>
        <taxon>Bacillota</taxon>
        <taxon>Bacilli</taxon>
        <taxon>Bacillales</taxon>
        <taxon>Bacillaceae</taxon>
        <taxon>Pelagirhabdus</taxon>
    </lineage>
</organism>
<dbReference type="InterPro" id="IPR051782">
    <property type="entry name" value="ABC_Transporter_VariousFunc"/>
</dbReference>
<dbReference type="AlphaFoldDB" id="A0A1G6M3U1"/>
<dbReference type="GO" id="GO:0005524">
    <property type="term" value="F:ATP binding"/>
    <property type="evidence" value="ECO:0007669"/>
    <property type="project" value="UniProtKB-KW"/>
</dbReference>
<dbReference type="PANTHER" id="PTHR42939">
    <property type="entry name" value="ABC TRANSPORTER ATP-BINDING PROTEIN ALBC-RELATED"/>
    <property type="match status" value="1"/>
</dbReference>
<dbReference type="InterPro" id="IPR017871">
    <property type="entry name" value="ABC_transporter-like_CS"/>
</dbReference>
<feature type="domain" description="ABC transporter" evidence="4">
    <location>
        <begin position="3"/>
        <end position="214"/>
    </location>
</feature>
<dbReference type="RefSeq" id="WP_090796724.1">
    <property type="nucleotide sequence ID" value="NZ_FMYI01000010.1"/>
</dbReference>
<dbReference type="PROSITE" id="PS00211">
    <property type="entry name" value="ABC_TRANSPORTER_1"/>
    <property type="match status" value="1"/>
</dbReference>
<keyword evidence="1" id="KW-0813">Transport</keyword>
<dbReference type="PANTHER" id="PTHR42939:SF1">
    <property type="entry name" value="ABC TRANSPORTER ATP-BINDING PROTEIN ALBC-RELATED"/>
    <property type="match status" value="1"/>
</dbReference>
<keyword evidence="6" id="KW-1185">Reference proteome</keyword>
<dbReference type="InterPro" id="IPR003593">
    <property type="entry name" value="AAA+_ATPase"/>
</dbReference>
<dbReference type="SUPFAM" id="SSF52540">
    <property type="entry name" value="P-loop containing nucleoside triphosphate hydrolases"/>
    <property type="match status" value="1"/>
</dbReference>
<gene>
    <name evidence="5" type="ORF">SAMN05421734_11020</name>
</gene>
<reference evidence="6" key="1">
    <citation type="submission" date="2016-09" db="EMBL/GenBank/DDBJ databases">
        <authorList>
            <person name="Varghese N."/>
            <person name="Submissions S."/>
        </authorList>
    </citation>
    <scope>NUCLEOTIDE SEQUENCE [LARGE SCALE GENOMIC DNA]</scope>
    <source>
        <strain evidence="6">S5</strain>
    </source>
</reference>
<evidence type="ECO:0000256" key="3">
    <source>
        <dbReference type="ARBA" id="ARBA00022840"/>
    </source>
</evidence>
<evidence type="ECO:0000313" key="5">
    <source>
        <dbReference type="EMBL" id="SDC50027.1"/>
    </source>
</evidence>